<dbReference type="GO" id="GO:0045087">
    <property type="term" value="P:innate immune response"/>
    <property type="evidence" value="ECO:0007669"/>
    <property type="project" value="UniProtKB-KW"/>
</dbReference>
<keyword evidence="9" id="KW-0472">Membrane</keyword>
<keyword evidence="8" id="KW-0044">Antibiotic</keyword>
<keyword evidence="13" id="KW-1185">Reference proteome</keyword>
<dbReference type="Gene3D" id="2.60.40.4060">
    <property type="entry name" value="Reeler domain"/>
    <property type="match status" value="1"/>
</dbReference>
<dbReference type="CDD" id="cd08544">
    <property type="entry name" value="Reeler"/>
    <property type="match status" value="1"/>
</dbReference>
<dbReference type="InterPro" id="IPR002861">
    <property type="entry name" value="Reeler_dom"/>
</dbReference>
<dbReference type="Proteomes" id="UP000887568">
    <property type="component" value="Unplaced"/>
</dbReference>
<dbReference type="InterPro" id="IPR051237">
    <property type="entry name" value="Ferric-chelate_Red/DefProt"/>
</dbReference>
<dbReference type="GO" id="GO:0016020">
    <property type="term" value="C:membrane"/>
    <property type="evidence" value="ECO:0007669"/>
    <property type="project" value="TreeGrafter"/>
</dbReference>
<dbReference type="OrthoDB" id="2419613at2759"/>
<evidence type="ECO:0000256" key="10">
    <source>
        <dbReference type="SAM" id="SignalP"/>
    </source>
</evidence>
<keyword evidence="3" id="KW-0964">Secreted</keyword>
<dbReference type="EnsemblMetazoa" id="XM_038194488.1">
    <property type="protein sequence ID" value="XP_038050416.1"/>
    <property type="gene ID" value="LOC119723693"/>
</dbReference>
<reference evidence="12" key="1">
    <citation type="submission" date="2022-11" db="UniProtKB">
        <authorList>
            <consortium name="EnsemblMetazoa"/>
        </authorList>
    </citation>
    <scope>IDENTIFICATION</scope>
</reference>
<keyword evidence="4" id="KW-0929">Antimicrobial</keyword>
<proteinExistence type="inferred from homology"/>
<dbReference type="GO" id="GO:0005576">
    <property type="term" value="C:extracellular region"/>
    <property type="evidence" value="ECO:0007669"/>
    <property type="project" value="UniProtKB-SubCell"/>
</dbReference>
<evidence type="ECO:0000256" key="6">
    <source>
        <dbReference type="ARBA" id="ARBA00022729"/>
    </source>
</evidence>
<feature type="signal peptide" evidence="10">
    <location>
        <begin position="1"/>
        <end position="15"/>
    </location>
</feature>
<evidence type="ECO:0000256" key="7">
    <source>
        <dbReference type="ARBA" id="ARBA00022859"/>
    </source>
</evidence>
<feature type="chain" id="PRO_5038275616" description="Reelin domain-containing protein" evidence="10">
    <location>
        <begin position="16"/>
        <end position="219"/>
    </location>
</feature>
<dbReference type="GO" id="GO:0042742">
    <property type="term" value="P:defense response to bacterium"/>
    <property type="evidence" value="ECO:0007669"/>
    <property type="project" value="UniProtKB-KW"/>
</dbReference>
<evidence type="ECO:0000256" key="9">
    <source>
        <dbReference type="SAM" id="Phobius"/>
    </source>
</evidence>
<comment type="subcellular location">
    <subcellularLocation>
        <location evidence="1">Secreted</location>
    </subcellularLocation>
</comment>
<dbReference type="PANTHER" id="PTHR45828">
    <property type="entry name" value="CYTOCHROME B561/FERRIC REDUCTASE TRANSMEMBRANE"/>
    <property type="match status" value="1"/>
</dbReference>
<evidence type="ECO:0000259" key="11">
    <source>
        <dbReference type="PROSITE" id="PS51019"/>
    </source>
</evidence>
<evidence type="ECO:0000256" key="3">
    <source>
        <dbReference type="ARBA" id="ARBA00022525"/>
    </source>
</evidence>
<keyword evidence="6 10" id="KW-0732">Signal</keyword>
<keyword evidence="9" id="KW-0812">Transmembrane</keyword>
<protein>
    <recommendedName>
        <fullName evidence="11">Reelin domain-containing protein</fullName>
    </recommendedName>
</protein>
<evidence type="ECO:0000256" key="8">
    <source>
        <dbReference type="ARBA" id="ARBA00023022"/>
    </source>
</evidence>
<comment type="similarity">
    <text evidence="2">Belongs to the insect defense protein family.</text>
</comment>
<evidence type="ECO:0000313" key="13">
    <source>
        <dbReference type="Proteomes" id="UP000887568"/>
    </source>
</evidence>
<keyword evidence="5" id="KW-0399">Innate immunity</keyword>
<dbReference type="Pfam" id="PF02014">
    <property type="entry name" value="Reeler"/>
    <property type="match status" value="1"/>
</dbReference>
<dbReference type="InterPro" id="IPR042307">
    <property type="entry name" value="Reeler_sf"/>
</dbReference>
<keyword evidence="9" id="KW-1133">Transmembrane helix</keyword>
<feature type="domain" description="Reelin" evidence="11">
    <location>
        <begin position="16"/>
        <end position="185"/>
    </location>
</feature>
<dbReference type="PANTHER" id="PTHR45828:SF9">
    <property type="entry name" value="CELL WALL INTEGRITY AND STRESS RESPONSE COMPONENT 4-LIKE-RELATED"/>
    <property type="match status" value="1"/>
</dbReference>
<dbReference type="PROSITE" id="PS51019">
    <property type="entry name" value="REELIN"/>
    <property type="match status" value="1"/>
</dbReference>
<dbReference type="OMA" id="LLECHSV"/>
<keyword evidence="7" id="KW-0391">Immunity</keyword>
<dbReference type="EnsemblMetazoa" id="XM_038194487.1">
    <property type="protein sequence ID" value="XP_038050415.1"/>
    <property type="gene ID" value="LOC119723693"/>
</dbReference>
<dbReference type="RefSeq" id="XP_038050415.1">
    <property type="nucleotide sequence ID" value="XM_038194487.1"/>
</dbReference>
<accession>A0A913ZH83</accession>
<evidence type="ECO:0000256" key="1">
    <source>
        <dbReference type="ARBA" id="ARBA00004613"/>
    </source>
</evidence>
<dbReference type="GeneID" id="119723693"/>
<evidence type="ECO:0000256" key="5">
    <source>
        <dbReference type="ARBA" id="ARBA00022588"/>
    </source>
</evidence>
<evidence type="ECO:0000256" key="2">
    <source>
        <dbReference type="ARBA" id="ARBA00008501"/>
    </source>
</evidence>
<name>A0A913ZH83_PATMI</name>
<sequence length="219" mass="22818">MKLAILLCLVPTVFGYSAGPPVGSSNPTLCTNMIPTGHNGGVSNATDQNSPPYTITATASEYTPGGSLTVTIAGTGGNQFKGFFIQARRADPARDNDVAIGTFSNQTANTQLLMCHTVANSAWAHSNNDARSTIVGTWTAPAQDEGPLRFMATIVKGEPNRSYFYTNVTSTQLAFSADGPSQQPGNPMTTPSGGARHTIALALAGIAILLAAILNVRQF</sequence>
<evidence type="ECO:0000256" key="4">
    <source>
        <dbReference type="ARBA" id="ARBA00022529"/>
    </source>
</evidence>
<evidence type="ECO:0000313" key="12">
    <source>
        <dbReference type="EnsemblMetazoa" id="XP_038050416.1"/>
    </source>
</evidence>
<feature type="transmembrane region" description="Helical" evidence="9">
    <location>
        <begin position="198"/>
        <end position="216"/>
    </location>
</feature>
<organism evidence="12 13">
    <name type="scientific">Patiria miniata</name>
    <name type="common">Bat star</name>
    <name type="synonym">Asterina miniata</name>
    <dbReference type="NCBI Taxonomy" id="46514"/>
    <lineage>
        <taxon>Eukaryota</taxon>
        <taxon>Metazoa</taxon>
        <taxon>Echinodermata</taxon>
        <taxon>Eleutherozoa</taxon>
        <taxon>Asterozoa</taxon>
        <taxon>Asteroidea</taxon>
        <taxon>Valvatacea</taxon>
        <taxon>Valvatida</taxon>
        <taxon>Asterinidae</taxon>
        <taxon>Patiria</taxon>
    </lineage>
</organism>
<dbReference type="AlphaFoldDB" id="A0A913ZH83"/>
<dbReference type="RefSeq" id="XP_038050416.1">
    <property type="nucleotide sequence ID" value="XM_038194488.1"/>
</dbReference>